<sequence>MGSLIMENQESIYNLVPPGPVVVSEKIPIPKAKYDRSADPFMTHVAEERPAATFGYRLGSLKPQTSMYLRKHSKEPFHKSGSCFCHKAKEKPPIPHEKPKMGVNSGKNYINDNAVEVIHATPKKLPKFVPRYVEKEEYGKVPAYLVRFNEILRKKQQKVIGLAQKQQMLSDHPNSRRLEEGERQELIAMLKQKWQQVNEAYQKISFTLDTPAKKSRKEEYEEQLMQIERDILTLSRRVVLVVDKGKSQSSSSHSDRYKRQLASHF</sequence>
<proteinExistence type="predicted"/>
<evidence type="ECO:0000313" key="1">
    <source>
        <dbReference type="EMBL" id="KAJ7555631.1"/>
    </source>
</evidence>
<organism evidence="1 2">
    <name type="scientific">Diphasiastrum complanatum</name>
    <name type="common">Issler's clubmoss</name>
    <name type="synonym">Lycopodium complanatum</name>
    <dbReference type="NCBI Taxonomy" id="34168"/>
    <lineage>
        <taxon>Eukaryota</taxon>
        <taxon>Viridiplantae</taxon>
        <taxon>Streptophyta</taxon>
        <taxon>Embryophyta</taxon>
        <taxon>Tracheophyta</taxon>
        <taxon>Lycopodiopsida</taxon>
        <taxon>Lycopodiales</taxon>
        <taxon>Lycopodiaceae</taxon>
        <taxon>Lycopodioideae</taxon>
        <taxon>Diphasiastrum</taxon>
    </lineage>
</organism>
<protein>
    <submittedName>
        <fullName evidence="1">Uncharacterized protein</fullName>
    </submittedName>
</protein>
<evidence type="ECO:0000313" key="2">
    <source>
        <dbReference type="Proteomes" id="UP001162992"/>
    </source>
</evidence>
<keyword evidence="2" id="KW-1185">Reference proteome</keyword>
<name>A0ACC2DMY2_DIPCM</name>
<comment type="caution">
    <text evidence="1">The sequence shown here is derived from an EMBL/GenBank/DDBJ whole genome shotgun (WGS) entry which is preliminary data.</text>
</comment>
<dbReference type="EMBL" id="CM055096">
    <property type="protein sequence ID" value="KAJ7555631.1"/>
    <property type="molecule type" value="Genomic_DNA"/>
</dbReference>
<accession>A0ACC2DMY2</accession>
<reference evidence="2" key="1">
    <citation type="journal article" date="2024" name="Proc. Natl. Acad. Sci. U.S.A.">
        <title>Extraordinary preservation of gene collinearity over three hundred million years revealed in homosporous lycophytes.</title>
        <authorList>
            <person name="Li C."/>
            <person name="Wickell D."/>
            <person name="Kuo L.Y."/>
            <person name="Chen X."/>
            <person name="Nie B."/>
            <person name="Liao X."/>
            <person name="Peng D."/>
            <person name="Ji J."/>
            <person name="Jenkins J."/>
            <person name="Williams M."/>
            <person name="Shu S."/>
            <person name="Plott C."/>
            <person name="Barry K."/>
            <person name="Rajasekar S."/>
            <person name="Grimwood J."/>
            <person name="Han X."/>
            <person name="Sun S."/>
            <person name="Hou Z."/>
            <person name="He W."/>
            <person name="Dai G."/>
            <person name="Sun C."/>
            <person name="Schmutz J."/>
            <person name="Leebens-Mack J.H."/>
            <person name="Li F.W."/>
            <person name="Wang L."/>
        </authorList>
    </citation>
    <scope>NUCLEOTIDE SEQUENCE [LARGE SCALE GENOMIC DNA]</scope>
    <source>
        <strain evidence="2">cv. PW_Plant_1</strain>
    </source>
</reference>
<gene>
    <name evidence="1" type="ORF">O6H91_05G047400</name>
</gene>
<dbReference type="Proteomes" id="UP001162992">
    <property type="component" value="Chromosome 5"/>
</dbReference>